<organism evidence="1 2">
    <name type="scientific">Virgisporangium aliadipatigenens</name>
    <dbReference type="NCBI Taxonomy" id="741659"/>
    <lineage>
        <taxon>Bacteria</taxon>
        <taxon>Bacillati</taxon>
        <taxon>Actinomycetota</taxon>
        <taxon>Actinomycetes</taxon>
        <taxon>Micromonosporales</taxon>
        <taxon>Micromonosporaceae</taxon>
        <taxon>Virgisporangium</taxon>
    </lineage>
</organism>
<gene>
    <name evidence="1" type="ORF">Val02_12370</name>
</gene>
<reference evidence="1" key="1">
    <citation type="submission" date="2021-01" db="EMBL/GenBank/DDBJ databases">
        <title>Whole genome shotgun sequence of Virgisporangium aliadipatigenens NBRC 105644.</title>
        <authorList>
            <person name="Komaki H."/>
            <person name="Tamura T."/>
        </authorList>
    </citation>
    <scope>NUCLEOTIDE SEQUENCE</scope>
    <source>
        <strain evidence="1">NBRC 105644</strain>
    </source>
</reference>
<proteinExistence type="predicted"/>
<comment type="caution">
    <text evidence="1">The sequence shown here is derived from an EMBL/GenBank/DDBJ whole genome shotgun (WGS) entry which is preliminary data.</text>
</comment>
<name>A0A8J4DNZ7_9ACTN</name>
<accession>A0A8J4DNZ7</accession>
<dbReference type="Proteomes" id="UP000619260">
    <property type="component" value="Unassembled WGS sequence"/>
</dbReference>
<protein>
    <submittedName>
        <fullName evidence="1">Uncharacterized protein</fullName>
    </submittedName>
</protein>
<dbReference type="EMBL" id="BOPF01000003">
    <property type="protein sequence ID" value="GIJ44351.1"/>
    <property type="molecule type" value="Genomic_DNA"/>
</dbReference>
<dbReference type="AlphaFoldDB" id="A0A8J4DNZ7"/>
<dbReference type="RefSeq" id="WP_203897899.1">
    <property type="nucleotide sequence ID" value="NZ_BOPF01000003.1"/>
</dbReference>
<evidence type="ECO:0000313" key="1">
    <source>
        <dbReference type="EMBL" id="GIJ44351.1"/>
    </source>
</evidence>
<keyword evidence="2" id="KW-1185">Reference proteome</keyword>
<evidence type="ECO:0000313" key="2">
    <source>
        <dbReference type="Proteomes" id="UP000619260"/>
    </source>
</evidence>
<sequence length="90" mass="9872">MAEPHVTVADLDTVPENLREPLTEQLDSALRRAVRVVDGDTRGEPVDDVADRLLDETKSALHPDIADGFSPDKEDLRRVAEEIVAREAAA</sequence>